<dbReference type="PROSITE" id="PS00135">
    <property type="entry name" value="TRYPSIN_SER"/>
    <property type="match status" value="1"/>
</dbReference>
<dbReference type="InterPro" id="IPR001254">
    <property type="entry name" value="Trypsin_dom"/>
</dbReference>
<keyword evidence="2 13" id="KW-0964">Secreted</keyword>
<dbReference type="Proteomes" id="UP000030765">
    <property type="component" value="Unassembled WGS sequence"/>
</dbReference>
<dbReference type="PANTHER" id="PTHR24256">
    <property type="entry name" value="TRYPTASE-RELATED"/>
    <property type="match status" value="1"/>
</dbReference>
<evidence type="ECO:0000256" key="3">
    <source>
        <dbReference type="ARBA" id="ARBA00022588"/>
    </source>
</evidence>
<dbReference type="EnsemblMetazoa" id="ASIC014550-RA">
    <property type="protein sequence ID" value="ASIC014550-PA"/>
    <property type="gene ID" value="ASIC014550"/>
</dbReference>
<evidence type="ECO:0000256" key="10">
    <source>
        <dbReference type="ARBA" id="ARBA00023180"/>
    </source>
</evidence>
<dbReference type="VEuPathDB" id="VectorBase:ASIC014550"/>
<dbReference type="Gene3D" id="2.40.10.10">
    <property type="entry name" value="Trypsin-like serine proteases"/>
    <property type="match status" value="2"/>
</dbReference>
<evidence type="ECO:0000256" key="13">
    <source>
        <dbReference type="RuleBase" id="RU366078"/>
    </source>
</evidence>
<dbReference type="OMA" id="ISERYVI"/>
<sequence>MWRFICFAFFVSLLSVESAAEGLNNGDVCQTANGTFGTCVPVKNCSYVQKFSLRKGFSYYDTEYLDTLKCGEMKVAGRKRPVSLICCPKFENFHCKHDFSDRIHLGEVTQRGEFPWAALLFYDVGRNRTVPKCGGTLISERYVITAAHCTVDRPNWKLLYARFNEFNTSSKENCTYIEDEEICRYDYAVSDIIPHPDYDKNKNSRPNDICILQLAEKVSFNSFVRPICLPIEPEIQQLPIVDHNFTVTGWGETETAIRSELQLHVRLPALNNTACNSVYKVANVTLTEKQLCVGGLNGTDSCRGDSGGPLMREVSDIWYLIGVVSFGARVCGTKDLPGVYTNVEKYLDWIENHTFVEQYW</sequence>
<evidence type="ECO:0000256" key="2">
    <source>
        <dbReference type="ARBA" id="ARBA00022525"/>
    </source>
</evidence>
<dbReference type="GO" id="GO:0005576">
    <property type="term" value="C:extracellular region"/>
    <property type="evidence" value="ECO:0007669"/>
    <property type="project" value="UniProtKB-SubCell"/>
</dbReference>
<dbReference type="AlphaFoldDB" id="A0A084W8V0"/>
<evidence type="ECO:0000259" key="15">
    <source>
        <dbReference type="PROSITE" id="PS51888"/>
    </source>
</evidence>
<evidence type="ECO:0000256" key="8">
    <source>
        <dbReference type="ARBA" id="ARBA00022859"/>
    </source>
</evidence>
<gene>
    <name evidence="16" type="ORF">ZHAS_00014550</name>
</gene>
<feature type="domain" description="Clip" evidence="15">
    <location>
        <begin position="28"/>
        <end position="87"/>
    </location>
</feature>
<dbReference type="EMBL" id="KE525319">
    <property type="protein sequence ID" value="KFB46644.1"/>
    <property type="molecule type" value="Genomic_DNA"/>
</dbReference>
<feature type="domain" description="Peptidase S1" evidence="14">
    <location>
        <begin position="103"/>
        <end position="355"/>
    </location>
</feature>
<evidence type="ECO:0000313" key="17">
    <source>
        <dbReference type="EnsemblMetazoa" id="ASIC014550-PA"/>
    </source>
</evidence>
<evidence type="ECO:0000256" key="9">
    <source>
        <dbReference type="ARBA" id="ARBA00023157"/>
    </source>
</evidence>
<keyword evidence="10" id="KW-0325">Glycoprotein</keyword>
<dbReference type="InterPro" id="IPR018114">
    <property type="entry name" value="TRYPSIN_HIS"/>
</dbReference>
<dbReference type="PRINTS" id="PR00722">
    <property type="entry name" value="CHYMOTRYPSIN"/>
</dbReference>
<evidence type="ECO:0000256" key="1">
    <source>
        <dbReference type="ARBA" id="ARBA00004613"/>
    </source>
</evidence>
<evidence type="ECO:0000256" key="4">
    <source>
        <dbReference type="ARBA" id="ARBA00022670"/>
    </source>
</evidence>
<dbReference type="InterPro" id="IPR051487">
    <property type="entry name" value="Ser/Thr_Proteases_Immune/Dev"/>
</dbReference>
<dbReference type="InterPro" id="IPR038565">
    <property type="entry name" value="CLIP_sf"/>
</dbReference>
<dbReference type="OrthoDB" id="9981647at2759"/>
<dbReference type="EMBL" id="ATLV01021515">
    <property type="status" value="NOT_ANNOTATED_CDS"/>
    <property type="molecule type" value="Genomic_DNA"/>
</dbReference>
<dbReference type="SUPFAM" id="SSF50494">
    <property type="entry name" value="Trypsin-like serine proteases"/>
    <property type="match status" value="1"/>
</dbReference>
<evidence type="ECO:0000256" key="5">
    <source>
        <dbReference type="ARBA" id="ARBA00022729"/>
    </source>
</evidence>
<dbReference type="InterPro" id="IPR009003">
    <property type="entry name" value="Peptidase_S1_PA"/>
</dbReference>
<keyword evidence="6 12" id="KW-0378">Hydrolase</keyword>
<dbReference type="EC" id="3.4.21.-" evidence="12"/>
<dbReference type="PROSITE" id="PS51888">
    <property type="entry name" value="CLIP"/>
    <property type="match status" value="1"/>
</dbReference>
<organism evidence="16">
    <name type="scientific">Anopheles sinensis</name>
    <name type="common">Mosquito</name>
    <dbReference type="NCBI Taxonomy" id="74873"/>
    <lineage>
        <taxon>Eukaryota</taxon>
        <taxon>Metazoa</taxon>
        <taxon>Ecdysozoa</taxon>
        <taxon>Arthropoda</taxon>
        <taxon>Hexapoda</taxon>
        <taxon>Insecta</taxon>
        <taxon>Pterygota</taxon>
        <taxon>Neoptera</taxon>
        <taxon>Endopterygota</taxon>
        <taxon>Diptera</taxon>
        <taxon>Nematocera</taxon>
        <taxon>Culicoidea</taxon>
        <taxon>Culicidae</taxon>
        <taxon>Anophelinae</taxon>
        <taxon>Anopheles</taxon>
    </lineage>
</organism>
<dbReference type="FunFam" id="2.40.10.10:FF:000084">
    <property type="entry name" value="Serine protease easter"/>
    <property type="match status" value="1"/>
</dbReference>
<feature type="signal peptide" evidence="13">
    <location>
        <begin position="1"/>
        <end position="20"/>
    </location>
</feature>
<keyword evidence="8" id="KW-0391">Immunity</keyword>
<evidence type="ECO:0000256" key="6">
    <source>
        <dbReference type="ARBA" id="ARBA00022801"/>
    </source>
</evidence>
<comment type="domain">
    <text evidence="13">The clip domain consists of 35-55 residues which are 'knitted' together usually by 3 conserved disulfide bonds forming a clip-like compact structure.</text>
</comment>
<dbReference type="PROSITE" id="PS00134">
    <property type="entry name" value="TRYPSIN_HIS"/>
    <property type="match status" value="1"/>
</dbReference>
<evidence type="ECO:0000313" key="18">
    <source>
        <dbReference type="Proteomes" id="UP000030765"/>
    </source>
</evidence>
<comment type="similarity">
    <text evidence="11 13">Belongs to the peptidase S1 family. CLIP subfamily.</text>
</comment>
<dbReference type="FunFam" id="2.40.10.10:FF:000028">
    <property type="entry name" value="Serine protease easter"/>
    <property type="match status" value="1"/>
</dbReference>
<feature type="chain" id="PRO_5001784704" description="CLIP domain-containing serine protease" evidence="13">
    <location>
        <begin position="21"/>
        <end position="360"/>
    </location>
</feature>
<keyword evidence="4 12" id="KW-0645">Protease</keyword>
<dbReference type="GO" id="GO:0004252">
    <property type="term" value="F:serine-type endopeptidase activity"/>
    <property type="evidence" value="ECO:0007669"/>
    <property type="project" value="UniProtKB-UniRule"/>
</dbReference>
<dbReference type="GO" id="GO:0006508">
    <property type="term" value="P:proteolysis"/>
    <property type="evidence" value="ECO:0007669"/>
    <property type="project" value="UniProtKB-KW"/>
</dbReference>
<dbReference type="SMART" id="SM00680">
    <property type="entry name" value="CLIP"/>
    <property type="match status" value="1"/>
</dbReference>
<dbReference type="SMART" id="SM00020">
    <property type="entry name" value="Tryp_SPc"/>
    <property type="match status" value="1"/>
</dbReference>
<accession>A0A084W8V0</accession>
<dbReference type="Pfam" id="PF00089">
    <property type="entry name" value="Trypsin"/>
    <property type="match status" value="1"/>
</dbReference>
<evidence type="ECO:0000256" key="11">
    <source>
        <dbReference type="ARBA" id="ARBA00024195"/>
    </source>
</evidence>
<dbReference type="InterPro" id="IPR043504">
    <property type="entry name" value="Peptidase_S1_PA_chymotrypsin"/>
</dbReference>
<dbReference type="STRING" id="74873.A0A084W8V0"/>
<comment type="subcellular location">
    <subcellularLocation>
        <location evidence="1 13">Secreted</location>
    </subcellularLocation>
</comment>
<dbReference type="VEuPathDB" id="VectorBase:ASIS002590"/>
<keyword evidence="9" id="KW-1015">Disulfide bond</keyword>
<evidence type="ECO:0000256" key="12">
    <source>
        <dbReference type="RuleBase" id="RU363034"/>
    </source>
</evidence>
<keyword evidence="7 12" id="KW-0720">Serine protease</keyword>
<evidence type="ECO:0000259" key="14">
    <source>
        <dbReference type="PROSITE" id="PS50240"/>
    </source>
</evidence>
<keyword evidence="3" id="KW-0399">Innate immunity</keyword>
<evidence type="ECO:0000256" key="7">
    <source>
        <dbReference type="ARBA" id="ARBA00022825"/>
    </source>
</evidence>
<evidence type="ECO:0000313" key="16">
    <source>
        <dbReference type="EMBL" id="KFB46644.1"/>
    </source>
</evidence>
<name>A0A084W8V0_ANOSI</name>
<proteinExistence type="inferred from homology"/>
<dbReference type="InterPro" id="IPR022700">
    <property type="entry name" value="CLIP"/>
</dbReference>
<reference evidence="17" key="2">
    <citation type="submission" date="2020-05" db="UniProtKB">
        <authorList>
            <consortium name="EnsemblMetazoa"/>
        </authorList>
    </citation>
    <scope>IDENTIFICATION</scope>
</reference>
<keyword evidence="18" id="KW-1185">Reference proteome</keyword>
<keyword evidence="5 13" id="KW-0732">Signal</keyword>
<protein>
    <recommendedName>
        <fullName evidence="13">CLIP domain-containing serine protease</fullName>
        <ecNumber evidence="12">3.4.21.-</ecNumber>
    </recommendedName>
</protein>
<dbReference type="CDD" id="cd00190">
    <property type="entry name" value="Tryp_SPc"/>
    <property type="match status" value="1"/>
</dbReference>
<dbReference type="Pfam" id="PF12032">
    <property type="entry name" value="CLIP"/>
    <property type="match status" value="1"/>
</dbReference>
<reference evidence="16 18" key="1">
    <citation type="journal article" date="2014" name="BMC Genomics">
        <title>Genome sequence of Anopheles sinensis provides insight into genetics basis of mosquito competence for malaria parasites.</title>
        <authorList>
            <person name="Zhou D."/>
            <person name="Zhang D."/>
            <person name="Ding G."/>
            <person name="Shi L."/>
            <person name="Hou Q."/>
            <person name="Ye Y."/>
            <person name="Xu Y."/>
            <person name="Zhou H."/>
            <person name="Xiong C."/>
            <person name="Li S."/>
            <person name="Yu J."/>
            <person name="Hong S."/>
            <person name="Yu X."/>
            <person name="Zou P."/>
            <person name="Chen C."/>
            <person name="Chang X."/>
            <person name="Wang W."/>
            <person name="Lv Y."/>
            <person name="Sun Y."/>
            <person name="Ma L."/>
            <person name="Shen B."/>
            <person name="Zhu C."/>
        </authorList>
    </citation>
    <scope>NUCLEOTIDE SEQUENCE [LARGE SCALE GENOMIC DNA]</scope>
</reference>
<dbReference type="InterPro" id="IPR033116">
    <property type="entry name" value="TRYPSIN_SER"/>
</dbReference>
<dbReference type="GO" id="GO:0045087">
    <property type="term" value="P:innate immune response"/>
    <property type="evidence" value="ECO:0007669"/>
    <property type="project" value="UniProtKB-KW"/>
</dbReference>
<dbReference type="PROSITE" id="PS50240">
    <property type="entry name" value="TRYPSIN_DOM"/>
    <property type="match status" value="1"/>
</dbReference>
<dbReference type="Gene3D" id="3.30.1640.30">
    <property type="match status" value="1"/>
</dbReference>
<dbReference type="InterPro" id="IPR001314">
    <property type="entry name" value="Peptidase_S1A"/>
</dbReference>